<comment type="caution">
    <text evidence="1">The sequence shown here is derived from an EMBL/GenBank/DDBJ whole genome shotgun (WGS) entry which is preliminary data.</text>
</comment>
<gene>
    <name evidence="1" type="ORF">S03H2_23093</name>
</gene>
<proteinExistence type="predicted"/>
<accession>X1FA70</accession>
<sequence length="104" mass="11619">SAILTAVKTMSDEVFGTGLRGIDFEGKTLLVEGFGNFVGVLACERDSFNARTKLFNLMKRFNEKFAEHTLVQVSQETMEEIKKQSDLLVEIIFEKSLKGIVTAI</sequence>
<organism evidence="1">
    <name type="scientific">marine sediment metagenome</name>
    <dbReference type="NCBI Taxonomy" id="412755"/>
    <lineage>
        <taxon>unclassified sequences</taxon>
        <taxon>metagenomes</taxon>
        <taxon>ecological metagenomes</taxon>
    </lineage>
</organism>
<dbReference type="EMBL" id="BARU01012553">
    <property type="protein sequence ID" value="GAH42516.1"/>
    <property type="molecule type" value="Genomic_DNA"/>
</dbReference>
<dbReference type="AlphaFoldDB" id="X1FA70"/>
<name>X1FA70_9ZZZZ</name>
<feature type="non-terminal residue" evidence="1">
    <location>
        <position position="1"/>
    </location>
</feature>
<protein>
    <submittedName>
        <fullName evidence="1">Uncharacterized protein</fullName>
    </submittedName>
</protein>
<evidence type="ECO:0000313" key="1">
    <source>
        <dbReference type="EMBL" id="GAH42516.1"/>
    </source>
</evidence>
<reference evidence="1" key="1">
    <citation type="journal article" date="2014" name="Front. Microbiol.">
        <title>High frequency of phylogenetically diverse reductive dehalogenase-homologous genes in deep subseafloor sedimentary metagenomes.</title>
        <authorList>
            <person name="Kawai M."/>
            <person name="Futagami T."/>
            <person name="Toyoda A."/>
            <person name="Takaki Y."/>
            <person name="Nishi S."/>
            <person name="Hori S."/>
            <person name="Arai W."/>
            <person name="Tsubouchi T."/>
            <person name="Morono Y."/>
            <person name="Uchiyama I."/>
            <person name="Ito T."/>
            <person name="Fujiyama A."/>
            <person name="Inagaki F."/>
            <person name="Takami H."/>
        </authorList>
    </citation>
    <scope>NUCLEOTIDE SEQUENCE</scope>
    <source>
        <strain evidence="1">Expedition CK06-06</strain>
    </source>
</reference>